<dbReference type="EMBL" id="AP024412">
    <property type="protein sequence ID" value="BCR35993.1"/>
    <property type="molecule type" value="Genomic_DNA"/>
</dbReference>
<proteinExistence type="inferred from homology"/>
<dbReference type="Pfam" id="PF01595">
    <property type="entry name" value="CNNM"/>
    <property type="match status" value="1"/>
</dbReference>
<dbReference type="FunFam" id="3.10.580.10:FF:000002">
    <property type="entry name" value="Magnesium/cobalt efflux protein CorC"/>
    <property type="match status" value="1"/>
</dbReference>
<dbReference type="InterPro" id="IPR051676">
    <property type="entry name" value="UPF0053_domain"/>
</dbReference>
<keyword evidence="8" id="KW-0472">Membrane</keyword>
<evidence type="ECO:0008006" key="11">
    <source>
        <dbReference type="Google" id="ProtNLM"/>
    </source>
</evidence>
<keyword evidence="4" id="KW-0812">Transmembrane</keyword>
<dbReference type="Pfam" id="PF00571">
    <property type="entry name" value="CBS"/>
    <property type="match status" value="2"/>
</dbReference>
<dbReference type="Pfam" id="PF03471">
    <property type="entry name" value="CorC_HlyC"/>
    <property type="match status" value="1"/>
</dbReference>
<keyword evidence="5" id="KW-0677">Repeat</keyword>
<dbReference type="KEGG" id="manr:MPAN_008860"/>
<evidence type="ECO:0000256" key="2">
    <source>
        <dbReference type="ARBA" id="ARBA00006337"/>
    </source>
</evidence>
<organism evidence="9 10">
    <name type="scientific">Mariniplasma anaerobium</name>
    <dbReference type="NCBI Taxonomy" id="2735436"/>
    <lineage>
        <taxon>Bacteria</taxon>
        <taxon>Bacillati</taxon>
        <taxon>Mycoplasmatota</taxon>
        <taxon>Mollicutes</taxon>
        <taxon>Acholeplasmatales</taxon>
        <taxon>Acholeplasmataceae</taxon>
        <taxon>Mariniplasma</taxon>
    </lineage>
</organism>
<comment type="subcellular location">
    <subcellularLocation>
        <location evidence="1">Cell membrane</location>
        <topology evidence="1">Multi-pass membrane protein</topology>
    </subcellularLocation>
</comment>
<keyword evidence="10" id="KW-1185">Reference proteome</keyword>
<name>A0A7U9TIH2_9MOLU</name>
<comment type="similarity">
    <text evidence="2">Belongs to the UPF0053 family.</text>
</comment>
<dbReference type="InterPro" id="IPR036318">
    <property type="entry name" value="FAD-bd_PCMH-like_sf"/>
</dbReference>
<dbReference type="InterPro" id="IPR044751">
    <property type="entry name" value="Ion_transp-like_CBS"/>
</dbReference>
<dbReference type="PANTHER" id="PTHR43099:SF2">
    <property type="entry name" value="UPF0053 PROTEIN YRKA"/>
    <property type="match status" value="1"/>
</dbReference>
<dbReference type="InterPro" id="IPR016169">
    <property type="entry name" value="FAD-bd_PCMH_sub2"/>
</dbReference>
<evidence type="ECO:0000313" key="9">
    <source>
        <dbReference type="EMBL" id="BCR35993.1"/>
    </source>
</evidence>
<evidence type="ECO:0000256" key="7">
    <source>
        <dbReference type="ARBA" id="ARBA00023122"/>
    </source>
</evidence>
<keyword evidence="7" id="KW-0129">CBS domain</keyword>
<gene>
    <name evidence="9" type="ORF">MPAN_008860</name>
</gene>
<dbReference type="CDD" id="cd04590">
    <property type="entry name" value="CBS_pair_CorC_HlyC_assoc"/>
    <property type="match status" value="1"/>
</dbReference>
<dbReference type="Gene3D" id="3.10.580.10">
    <property type="entry name" value="CBS-domain"/>
    <property type="match status" value="1"/>
</dbReference>
<evidence type="ECO:0000256" key="8">
    <source>
        <dbReference type="ARBA" id="ARBA00023136"/>
    </source>
</evidence>
<dbReference type="SUPFAM" id="SSF56176">
    <property type="entry name" value="FAD-binding/transporter-associated domain-like"/>
    <property type="match status" value="1"/>
</dbReference>
<dbReference type="GO" id="GO:0050660">
    <property type="term" value="F:flavin adenine dinucleotide binding"/>
    <property type="evidence" value="ECO:0007669"/>
    <property type="project" value="InterPro"/>
</dbReference>
<dbReference type="SMART" id="SM01091">
    <property type="entry name" value="CorC_HlyC"/>
    <property type="match status" value="1"/>
</dbReference>
<dbReference type="InterPro" id="IPR046342">
    <property type="entry name" value="CBS_dom_sf"/>
</dbReference>
<evidence type="ECO:0000313" key="10">
    <source>
        <dbReference type="Proteomes" id="UP000620133"/>
    </source>
</evidence>
<dbReference type="PANTHER" id="PTHR43099">
    <property type="entry name" value="UPF0053 PROTEIN YRKA"/>
    <property type="match status" value="1"/>
</dbReference>
<reference evidence="9" key="1">
    <citation type="submission" date="2021-01" db="EMBL/GenBank/DDBJ databases">
        <title>Draft genome sequence of Acholeplasmataceae bacterium strain Mahy22.</title>
        <authorList>
            <person name="Watanabe M."/>
            <person name="Kojima H."/>
            <person name="Fukui M."/>
        </authorList>
    </citation>
    <scope>NUCLEOTIDE SEQUENCE</scope>
    <source>
        <strain evidence="9">Mahy22</strain>
    </source>
</reference>
<keyword evidence="3" id="KW-1003">Cell membrane</keyword>
<dbReference type="InterPro" id="IPR002550">
    <property type="entry name" value="CNNM"/>
</dbReference>
<dbReference type="InterPro" id="IPR005170">
    <property type="entry name" value="Transptr-assoc_dom"/>
</dbReference>
<dbReference type="PROSITE" id="PS51371">
    <property type="entry name" value="CBS"/>
    <property type="match status" value="2"/>
</dbReference>
<dbReference type="AlphaFoldDB" id="A0A7U9TIH2"/>
<protein>
    <recommendedName>
        <fullName evidence="11">Hemolysin</fullName>
    </recommendedName>
</protein>
<sequence>MLDNIWSLFVIIFLLILINGFFAASEMALVSMKKQDMKNLAHKGNKKAILVLKVTEDSTKYLSTIQVAITLAGFMSSALAGARLSSTFVEIFSNVGIVISTSVAVIIITLILSFLTLVLGELVPKKLALANPNKFALISIRTVYFVMIVTKPFVWLLSISTKAVLSLLRFNTTKAKESITEDEIRRLINLGQIQGLYKNQEREMLENIFRFDDLSADMIKTPRTKTYGVDINLELKDILLKIIESKYSRVIIFDKDLEHILGIVHIKDILIFASQNNIKDLDIKSLLTKPNYVPKDIKISQLFKDMQVNNLQFVLLVDEYGGFEGIVTLEDIIEEIVGNIYDEHDTYNEHINKIDEDTYIIDGEMSIKDINEYLDIYLEENNERYYSLSGLYIYLLGHIPKPQETKELTYKNIKLDIDSFNQENIAKISLKIIK</sequence>
<dbReference type="GO" id="GO:0005886">
    <property type="term" value="C:plasma membrane"/>
    <property type="evidence" value="ECO:0007669"/>
    <property type="project" value="UniProtKB-SubCell"/>
</dbReference>
<evidence type="ECO:0000256" key="1">
    <source>
        <dbReference type="ARBA" id="ARBA00004651"/>
    </source>
</evidence>
<dbReference type="Gene3D" id="3.30.465.10">
    <property type="match status" value="1"/>
</dbReference>
<dbReference type="Proteomes" id="UP000620133">
    <property type="component" value="Chromosome"/>
</dbReference>
<dbReference type="PROSITE" id="PS51846">
    <property type="entry name" value="CNNM"/>
    <property type="match status" value="1"/>
</dbReference>
<evidence type="ECO:0000256" key="5">
    <source>
        <dbReference type="ARBA" id="ARBA00022737"/>
    </source>
</evidence>
<evidence type="ECO:0000256" key="4">
    <source>
        <dbReference type="ARBA" id="ARBA00022692"/>
    </source>
</evidence>
<dbReference type="InterPro" id="IPR000644">
    <property type="entry name" value="CBS_dom"/>
</dbReference>
<accession>A0A7U9TIH2</accession>
<evidence type="ECO:0000256" key="6">
    <source>
        <dbReference type="ARBA" id="ARBA00022989"/>
    </source>
</evidence>
<dbReference type="RefSeq" id="WP_176239836.1">
    <property type="nucleotide sequence ID" value="NZ_AP024412.1"/>
</dbReference>
<keyword evidence="6" id="KW-1133">Transmembrane helix</keyword>
<dbReference type="SUPFAM" id="SSF54631">
    <property type="entry name" value="CBS-domain pair"/>
    <property type="match status" value="1"/>
</dbReference>
<evidence type="ECO:0000256" key="3">
    <source>
        <dbReference type="ARBA" id="ARBA00022475"/>
    </source>
</evidence>